<evidence type="ECO:0000313" key="2">
    <source>
        <dbReference type="Proteomes" id="UP000028990"/>
    </source>
</evidence>
<protein>
    <submittedName>
        <fullName evidence="1">Uncharacterized protein</fullName>
    </submittedName>
</protein>
<accession>A0A091DW31</accession>
<keyword evidence="2" id="KW-1185">Reference proteome</keyword>
<reference evidence="1 2" key="1">
    <citation type="submission" date="2013-11" db="EMBL/GenBank/DDBJ databases">
        <title>The Damaraland mole rat (Fukomys damarensis) genome and evolution of African mole rats.</title>
        <authorList>
            <person name="Gladyshev V.N."/>
            <person name="Fang X."/>
        </authorList>
    </citation>
    <scope>NUCLEOTIDE SEQUENCE [LARGE SCALE GENOMIC DNA]</scope>
    <source>
        <tissue evidence="1">Liver</tissue>
    </source>
</reference>
<dbReference type="AlphaFoldDB" id="A0A091DW31"/>
<organism evidence="1 2">
    <name type="scientific">Fukomys damarensis</name>
    <name type="common">Damaraland mole rat</name>
    <name type="synonym">Cryptomys damarensis</name>
    <dbReference type="NCBI Taxonomy" id="885580"/>
    <lineage>
        <taxon>Eukaryota</taxon>
        <taxon>Metazoa</taxon>
        <taxon>Chordata</taxon>
        <taxon>Craniata</taxon>
        <taxon>Vertebrata</taxon>
        <taxon>Euteleostomi</taxon>
        <taxon>Mammalia</taxon>
        <taxon>Eutheria</taxon>
        <taxon>Euarchontoglires</taxon>
        <taxon>Glires</taxon>
        <taxon>Rodentia</taxon>
        <taxon>Hystricomorpha</taxon>
        <taxon>Bathyergidae</taxon>
        <taxon>Fukomys</taxon>
    </lineage>
</organism>
<proteinExistence type="predicted"/>
<sequence>MATVCVSVTPPGDPPQTETWIGQGLRRHCQPFSAHHRPGHAIRGPLTCLWLLWRVCLPLSLPTPCKAPPEDLLISSAETGQVPSTAAGLSDGKKGSSAFYLLSRRFPPDAAQWFINHVNSCIVWASPKKTSDI</sequence>
<gene>
    <name evidence="1" type="ORF">H920_04089</name>
</gene>
<name>A0A091DW31_FUKDA</name>
<evidence type="ECO:0000313" key="1">
    <source>
        <dbReference type="EMBL" id="KFO34510.1"/>
    </source>
</evidence>
<dbReference type="Proteomes" id="UP000028990">
    <property type="component" value="Unassembled WGS sequence"/>
</dbReference>
<dbReference type="EMBL" id="KN121943">
    <property type="protein sequence ID" value="KFO34510.1"/>
    <property type="molecule type" value="Genomic_DNA"/>
</dbReference>